<dbReference type="AlphaFoldDB" id="A0AAX1L5J0"/>
<evidence type="ECO:0000313" key="2">
    <source>
        <dbReference type="Proteomes" id="UP000617681"/>
    </source>
</evidence>
<accession>A0AAX1L5J0</accession>
<protein>
    <submittedName>
        <fullName evidence="1">Uncharacterized protein</fullName>
    </submittedName>
</protein>
<gene>
    <name evidence="1" type="ORF">I6J21_07710</name>
</gene>
<dbReference type="RefSeq" id="WP_005394212.1">
    <property type="nucleotide sequence ID" value="NZ_CP069534.1"/>
</dbReference>
<evidence type="ECO:0000313" key="1">
    <source>
        <dbReference type="EMBL" id="QRP69708.1"/>
    </source>
</evidence>
<dbReference type="Proteomes" id="UP000617681">
    <property type="component" value="Chromosome"/>
</dbReference>
<dbReference type="EMBL" id="CP069534">
    <property type="protein sequence ID" value="QRP69708.1"/>
    <property type="molecule type" value="Genomic_DNA"/>
</dbReference>
<name>A0AAX1L5J0_9CORY</name>
<reference evidence="1" key="1">
    <citation type="submission" date="2021-02" db="EMBL/GenBank/DDBJ databases">
        <title>FDA dAtabase for Regulatory Grade micrObial Sequences (FDA-ARGOS): Supporting development and validation of Infectious Disease Dx tests.</title>
        <authorList>
            <person name="Sproer C."/>
            <person name="Gronow S."/>
            <person name="Severitt S."/>
            <person name="Schroder I."/>
            <person name="Tallon L."/>
            <person name="Sadzewicz L."/>
            <person name="Zhao X."/>
            <person name="Boylan J."/>
            <person name="Ott S."/>
            <person name="Bowen H."/>
            <person name="Vavikolanu K."/>
            <person name="Mehta A."/>
            <person name="Aluvathingal J."/>
            <person name="Nadendla S."/>
            <person name="Lowell S."/>
            <person name="Myers T."/>
            <person name="Yan Y."/>
            <person name="Sichtig H."/>
        </authorList>
    </citation>
    <scope>NUCLEOTIDE SEQUENCE</scope>
    <source>
        <strain evidence="1">FDAARGOS_1191</strain>
    </source>
</reference>
<proteinExistence type="predicted"/>
<organism evidence="1 2">
    <name type="scientific">Corynebacterium glucuronolyticum</name>
    <dbReference type="NCBI Taxonomy" id="39791"/>
    <lineage>
        <taxon>Bacteria</taxon>
        <taxon>Bacillati</taxon>
        <taxon>Actinomycetota</taxon>
        <taxon>Actinomycetes</taxon>
        <taxon>Mycobacteriales</taxon>
        <taxon>Corynebacteriaceae</taxon>
        <taxon>Corynebacterium</taxon>
    </lineage>
</organism>
<sequence length="61" mass="6917">MPAQPLLYPYETVIAPTDATTRIFPHQSLLSGETPQATGIQRPIYGNRTDRHVRNQLVWQA</sequence>